<evidence type="ECO:0000313" key="3">
    <source>
        <dbReference type="Proteomes" id="UP001189429"/>
    </source>
</evidence>
<accession>A0ABN9TR68</accession>
<comment type="caution">
    <text evidence="2">The sequence shown here is derived from an EMBL/GenBank/DDBJ whole genome shotgun (WGS) entry which is preliminary data.</text>
</comment>
<evidence type="ECO:0000256" key="1">
    <source>
        <dbReference type="SAM" id="MobiDB-lite"/>
    </source>
</evidence>
<sequence>MGGSFWEDAEGPRDFFFDPSLLPVLSSGVAPGEMVEAVLRGAGANELAYLAGLSAAGAAHYCTVPQTLTGAGPLFRGTVKDFAEQNPLLREQMRNVAKRCQRCGKSNATILPFCNGCGNDLSDAPEEYTENVCMGFIYGVESTDRGPLGLSMRSEDGQVLVYDDLLARGSCHLNAIPAEFHLPDWRYLLRSPSRGLALMARFEEACWKVTREQFWENRAWREATFREGAFASAEDFRSQIYAGVNSVPSQFQIHLQYIAPTITPADYHAFLLGKRFLVNRWLPLEYITESLRALAQAPAGALADAHLMSMDAIFLPAIAQAGGPVYAEAHARAIRRYNATHRRCANWRPEFFDAVVLARHPGLRQELPGASCDAAPSAEASPVEVRPLRGEDAAAWSGVQVADLERRDKQALQSYGRPYDEHGRPTALSYYSFARRPGQVLAVTLMSIAMALGPLPAVLLLVGPVRPGSIACPTALGVGVAHQGRPASPAGAARALRSACASAAGRQVDADVQALQVRIRAVACLEPTLLSPIASTGNETDHTRHRAVIIGFQPGGKGDYMLPPDPSFRASSIKAPSCNTSSLEWLSTLRQERWQRCAQEALAEAHAGGAPAGGRGPHAGGPSRRLLAHAAEIAAEPPPPVAGFPQDMPRRTLGCSTAPSAPSLDALPVQTSLTASDDFSDSASCADSPSEPRRGPAPLRFTSQSDEAAARPAHQASAKRSRHR</sequence>
<name>A0ABN9TR68_9DINO</name>
<proteinExistence type="predicted"/>
<protein>
    <submittedName>
        <fullName evidence="2">Uncharacterized protein</fullName>
    </submittedName>
</protein>
<feature type="non-terminal residue" evidence="2">
    <location>
        <position position="724"/>
    </location>
</feature>
<organism evidence="2 3">
    <name type="scientific">Prorocentrum cordatum</name>
    <dbReference type="NCBI Taxonomy" id="2364126"/>
    <lineage>
        <taxon>Eukaryota</taxon>
        <taxon>Sar</taxon>
        <taxon>Alveolata</taxon>
        <taxon>Dinophyceae</taxon>
        <taxon>Prorocentrales</taxon>
        <taxon>Prorocentraceae</taxon>
        <taxon>Prorocentrum</taxon>
    </lineage>
</organism>
<gene>
    <name evidence="2" type="ORF">PCOR1329_LOCUS40850</name>
</gene>
<feature type="compositionally biased region" description="Low complexity" evidence="1">
    <location>
        <begin position="672"/>
        <end position="689"/>
    </location>
</feature>
<evidence type="ECO:0000313" key="2">
    <source>
        <dbReference type="EMBL" id="CAK0847719.1"/>
    </source>
</evidence>
<keyword evidence="3" id="KW-1185">Reference proteome</keyword>
<dbReference type="EMBL" id="CAUYUJ010014925">
    <property type="protein sequence ID" value="CAK0847719.1"/>
    <property type="molecule type" value="Genomic_DNA"/>
</dbReference>
<dbReference type="Proteomes" id="UP001189429">
    <property type="component" value="Unassembled WGS sequence"/>
</dbReference>
<reference evidence="2" key="1">
    <citation type="submission" date="2023-10" db="EMBL/GenBank/DDBJ databases">
        <authorList>
            <person name="Chen Y."/>
            <person name="Shah S."/>
            <person name="Dougan E. K."/>
            <person name="Thang M."/>
            <person name="Chan C."/>
        </authorList>
    </citation>
    <scope>NUCLEOTIDE SEQUENCE [LARGE SCALE GENOMIC DNA]</scope>
</reference>
<feature type="region of interest" description="Disordered" evidence="1">
    <location>
        <begin position="636"/>
        <end position="724"/>
    </location>
</feature>